<evidence type="ECO:0000313" key="2">
    <source>
        <dbReference type="Proteomes" id="UP000784294"/>
    </source>
</evidence>
<reference evidence="1" key="1">
    <citation type="submission" date="2018-11" db="EMBL/GenBank/DDBJ databases">
        <authorList>
            <consortium name="Pathogen Informatics"/>
        </authorList>
    </citation>
    <scope>NUCLEOTIDE SEQUENCE</scope>
</reference>
<dbReference type="EMBL" id="CAAALY010016167">
    <property type="protein sequence ID" value="VEL12887.1"/>
    <property type="molecule type" value="Genomic_DNA"/>
</dbReference>
<evidence type="ECO:0000313" key="1">
    <source>
        <dbReference type="EMBL" id="VEL12887.1"/>
    </source>
</evidence>
<comment type="caution">
    <text evidence="1">The sequence shown here is derived from an EMBL/GenBank/DDBJ whole genome shotgun (WGS) entry which is preliminary data.</text>
</comment>
<sequence length="339" mass="37246">MLNSDSDDLELILTDDEDDAPIEIDLTDNTIVSENSYTNSENLTEAMADVSVVTPTPTHSINSLPDPSIPSHQMQSDEIQKASCEVIRCNDTACSQHHQQKVETKTSVATSSWTGCCRVLGGSVSKPAQNLHSANADKRLTRMAPGREAALLRRRLLSDTNVLGSLGPKEETPSLLPNNCLNLNHFPPQEQIYFRNTEVPLGCTVFEKTLPSKTNSTIPTSLSNRHKCDCTDKIVSSAKSVQGAQETSQSAQSSTSFTLLTITSPEKCLDKADNMYDVALRLPHGKRAKLRLSRTTNIQVKISFSSCRLFYAQLFYVIRIFTWTSPSGPYSCSIIATVN</sequence>
<proteinExistence type="predicted"/>
<accession>A0A448WIY7</accession>
<gene>
    <name evidence="1" type="ORF">PXEA_LOCUS6327</name>
</gene>
<dbReference type="AlphaFoldDB" id="A0A448WIY7"/>
<protein>
    <submittedName>
        <fullName evidence="1">Uncharacterized protein</fullName>
    </submittedName>
</protein>
<organism evidence="1 2">
    <name type="scientific">Protopolystoma xenopodis</name>
    <dbReference type="NCBI Taxonomy" id="117903"/>
    <lineage>
        <taxon>Eukaryota</taxon>
        <taxon>Metazoa</taxon>
        <taxon>Spiralia</taxon>
        <taxon>Lophotrochozoa</taxon>
        <taxon>Platyhelminthes</taxon>
        <taxon>Monogenea</taxon>
        <taxon>Polyopisthocotylea</taxon>
        <taxon>Polystomatidea</taxon>
        <taxon>Polystomatidae</taxon>
        <taxon>Protopolystoma</taxon>
    </lineage>
</organism>
<keyword evidence="2" id="KW-1185">Reference proteome</keyword>
<name>A0A448WIY7_9PLAT</name>
<dbReference type="Proteomes" id="UP000784294">
    <property type="component" value="Unassembled WGS sequence"/>
</dbReference>